<reference evidence="5" key="2">
    <citation type="journal article" date="2019" name="IMA Fungus">
        <title>Genome sequencing and comparison of five Tilletia species to identify candidate genes for the detection of regulated species infecting wheat.</title>
        <authorList>
            <person name="Nguyen H.D.T."/>
            <person name="Sultana T."/>
            <person name="Kesanakurti P."/>
            <person name="Hambleton S."/>
        </authorList>
    </citation>
    <scope>NUCLEOTIDE SEQUENCE</scope>
    <source>
        <strain evidence="5">DAOMC 236426</strain>
    </source>
</reference>
<feature type="compositionally biased region" description="Low complexity" evidence="3">
    <location>
        <begin position="75"/>
        <end position="100"/>
    </location>
</feature>
<sequence length="659" mass="71332">MAPPKAPPDTPTRDEFAALDAARAKLDGDVSALRNSIDSNNSDIGSLKAEVGSLHSKFDELLNRLAHPVTTKTEPASTHTLASSTTGASTASSTFDAASTPPSPVTPKWNSAEAAFRGGMTPSSVSVGKNIRIQLPDAEESGRSFNIKPEELGFFHGVPEDTALFLSNIEAMRVSETDSGWDKAILRALPRTLRGPARLWFAALPPEQRKSSLTSLDAFIATIRTNFRPPIAVIRQQARARRWLPDSEDVVHYTFVKAAMLKTGWENMGEDELVSEVMEGIDPSIAKLVQTPFRADPTLSALRSELRMQETYWRAEYGRPLSRPANASSAAGVPAYDSLVAHLSAPTVSAFIAQADTQSGSPSADAFPQAPRPNTASSDPRRGRSIRSDFTPANLAIRMHPELKRMMMAYKIPDTTRLMWCARDYRQSPVLYLADQWLRQPTTSPTIAVSPKRPRGEVRGVKLSRLVETGSGLGHLRHAPTSCQVQFPHTDLAPVPCLVDTGASLSTIDASLAERLGHAPSGGTLSINGIGTERTLGFVTLSFSIEGTDDTDGAVRLDFDHDFHVVSSFAPGILLGQDWISGHGLVVDPSSNKASMQGHHFRVRSDKPPAHTFLGKICTRKAVVLAPGNHTWVPVDCAALIADVDYTLDPTWHLDPAQQ</sequence>
<evidence type="ECO:0000256" key="3">
    <source>
        <dbReference type="SAM" id="MobiDB-lite"/>
    </source>
</evidence>
<evidence type="ECO:0000256" key="1">
    <source>
        <dbReference type="ARBA" id="ARBA00022750"/>
    </source>
</evidence>
<proteinExistence type="predicted"/>
<dbReference type="PROSITE" id="PS50175">
    <property type="entry name" value="ASP_PROT_RETROV"/>
    <property type="match status" value="1"/>
</dbReference>
<dbReference type="SUPFAM" id="SSF50630">
    <property type="entry name" value="Acid proteases"/>
    <property type="match status" value="1"/>
</dbReference>
<dbReference type="EMBL" id="LWDE02000037">
    <property type="protein sequence ID" value="KAE8254900.1"/>
    <property type="molecule type" value="Genomic_DNA"/>
</dbReference>
<dbReference type="InterPro" id="IPR001995">
    <property type="entry name" value="Peptidase_A2_cat"/>
</dbReference>
<evidence type="ECO:0000313" key="6">
    <source>
        <dbReference type="Proteomes" id="UP000077684"/>
    </source>
</evidence>
<evidence type="ECO:0000256" key="2">
    <source>
        <dbReference type="ARBA" id="ARBA00022801"/>
    </source>
</evidence>
<evidence type="ECO:0000313" key="5">
    <source>
        <dbReference type="EMBL" id="KAE8254900.1"/>
    </source>
</evidence>
<keyword evidence="2" id="KW-0378">Hydrolase</keyword>
<accession>A0A8X7MZM3</accession>
<dbReference type="Gene3D" id="2.40.70.10">
    <property type="entry name" value="Acid Proteases"/>
    <property type="match status" value="1"/>
</dbReference>
<dbReference type="InterPro" id="IPR001969">
    <property type="entry name" value="Aspartic_peptidase_AS"/>
</dbReference>
<feature type="region of interest" description="Disordered" evidence="3">
    <location>
        <begin position="69"/>
        <end position="110"/>
    </location>
</feature>
<comment type="caution">
    <text evidence="5">The sequence shown here is derived from an EMBL/GenBank/DDBJ whole genome shotgun (WGS) entry which is preliminary data.</text>
</comment>
<dbReference type="GO" id="GO:0006508">
    <property type="term" value="P:proteolysis"/>
    <property type="evidence" value="ECO:0007669"/>
    <property type="project" value="InterPro"/>
</dbReference>
<name>A0A8X7MZM3_9BASI</name>
<feature type="domain" description="Peptidase A2" evidence="4">
    <location>
        <begin position="495"/>
        <end position="531"/>
    </location>
</feature>
<dbReference type="Pfam" id="PF13650">
    <property type="entry name" value="Asp_protease_2"/>
    <property type="match status" value="1"/>
</dbReference>
<dbReference type="Proteomes" id="UP000077684">
    <property type="component" value="Unassembled WGS sequence"/>
</dbReference>
<reference evidence="5" key="1">
    <citation type="submission" date="2016-04" db="EMBL/GenBank/DDBJ databases">
        <authorList>
            <person name="Nguyen H.D."/>
            <person name="Samba Siva P."/>
            <person name="Cullis J."/>
            <person name="Levesque C.A."/>
            <person name="Hambleton S."/>
        </authorList>
    </citation>
    <scope>NUCLEOTIDE SEQUENCE</scope>
    <source>
        <strain evidence="5">DAOMC 236426</strain>
    </source>
</reference>
<dbReference type="PROSITE" id="PS00141">
    <property type="entry name" value="ASP_PROTEASE"/>
    <property type="match status" value="1"/>
</dbReference>
<keyword evidence="1" id="KW-0645">Protease</keyword>
<dbReference type="AlphaFoldDB" id="A0A8X7MZM3"/>
<keyword evidence="1" id="KW-0064">Aspartyl protease</keyword>
<dbReference type="CDD" id="cd00303">
    <property type="entry name" value="retropepsin_like"/>
    <property type="match status" value="1"/>
</dbReference>
<dbReference type="InterPro" id="IPR021109">
    <property type="entry name" value="Peptidase_aspartic_dom_sf"/>
</dbReference>
<feature type="region of interest" description="Disordered" evidence="3">
    <location>
        <begin position="358"/>
        <end position="391"/>
    </location>
</feature>
<dbReference type="GO" id="GO:0004190">
    <property type="term" value="F:aspartic-type endopeptidase activity"/>
    <property type="evidence" value="ECO:0007669"/>
    <property type="project" value="UniProtKB-KW"/>
</dbReference>
<evidence type="ECO:0000259" key="4">
    <source>
        <dbReference type="PROSITE" id="PS50175"/>
    </source>
</evidence>
<keyword evidence="6" id="KW-1185">Reference proteome</keyword>
<gene>
    <name evidence="5" type="ORF">A4X06_0g689</name>
</gene>
<organism evidence="5 6">
    <name type="scientific">Tilletia controversa</name>
    <name type="common">dwarf bunt fungus</name>
    <dbReference type="NCBI Taxonomy" id="13291"/>
    <lineage>
        <taxon>Eukaryota</taxon>
        <taxon>Fungi</taxon>
        <taxon>Dikarya</taxon>
        <taxon>Basidiomycota</taxon>
        <taxon>Ustilaginomycotina</taxon>
        <taxon>Exobasidiomycetes</taxon>
        <taxon>Tilletiales</taxon>
        <taxon>Tilletiaceae</taxon>
        <taxon>Tilletia</taxon>
    </lineage>
</organism>
<protein>
    <recommendedName>
        <fullName evidence="4">Peptidase A2 domain-containing protein</fullName>
    </recommendedName>
</protein>